<organism evidence="2 3">
    <name type="scientific">Epicoccum nigrum</name>
    <name type="common">Soil fungus</name>
    <name type="synonym">Epicoccum purpurascens</name>
    <dbReference type="NCBI Taxonomy" id="105696"/>
    <lineage>
        <taxon>Eukaryota</taxon>
        <taxon>Fungi</taxon>
        <taxon>Dikarya</taxon>
        <taxon>Ascomycota</taxon>
        <taxon>Pezizomycotina</taxon>
        <taxon>Dothideomycetes</taxon>
        <taxon>Pleosporomycetidae</taxon>
        <taxon>Pleosporales</taxon>
        <taxon>Pleosporineae</taxon>
        <taxon>Didymellaceae</taxon>
        <taxon>Epicoccum</taxon>
    </lineage>
</organism>
<gene>
    <name evidence="2" type="ORF">B5807_07465</name>
</gene>
<dbReference type="GO" id="GO:0005524">
    <property type="term" value="F:ATP binding"/>
    <property type="evidence" value="ECO:0007669"/>
    <property type="project" value="InterPro"/>
</dbReference>
<dbReference type="EMBL" id="KZ107848">
    <property type="protein sequence ID" value="OSS47727.1"/>
    <property type="molecule type" value="Genomic_DNA"/>
</dbReference>
<dbReference type="Pfam" id="PF00069">
    <property type="entry name" value="Pkinase"/>
    <property type="match status" value="1"/>
</dbReference>
<dbReference type="GO" id="GO:0004674">
    <property type="term" value="F:protein serine/threonine kinase activity"/>
    <property type="evidence" value="ECO:0007669"/>
    <property type="project" value="TreeGrafter"/>
</dbReference>
<dbReference type="SMART" id="SM00220">
    <property type="entry name" value="S_TKc"/>
    <property type="match status" value="1"/>
</dbReference>
<dbReference type="InParanoid" id="A0A1Y2LX37"/>
<sequence>MHRIPGLSSSINLQLRFVSGARSFRPPLLLLEEIRNLETSNISTKGHIMGDSPEKHPWDAIEEAIYRKLVKSEFDRTSHEFLPEGELDRILQEISEGEEYGGNLHHVIAALLEINFSEITQEEQSLVGYILDEETPALKLLFTVLYIKHHSPYKAMALFKREQMNDIDLASKLSVEQPSSEVEKHPLFALGGSLNRLWPRNCIRNFQREQKLFQAAILTTDPEKMPGQFGQKILPFVQKDQKRSGGAFGIVHKYTIQRNHFDTNRKNDAGYVVAVKELRKDNGDVAGHWAKEVSALSKMNTLNKEHIVRFLTAFTRGDSNNLEYYVVFEWAEGGNLKNLWTHFPHHGRSVVFIKWIMKQLHGLSQALQAAHYLLDDDGVYKGASYRHGDLKPENILWFPWEGSDWGTLKICDWGEAKIHSEVTGLRYHTTTQFATRRYEPPEAVVGESELSEAAKHARSRLYDLWSMGCVMMECTIWLVYDLDELKRFNKSNLEDHSLSEYFYELHKEGNKVRKVVHGAVNRWLKHMRNDPFCRPGETAIGDALEIISKGLLVVQLPAGDIQPQEVTGVRNTHSRVVSPPLSPQTSTLHIPGATFSRVQGLTAGASIPSAHPGINITPAEDVSNQVETKELSNEPVRYRAIELADRLGDIVNGGRNDRYWLAPGSAAPVPRAFGSASHLSPGSMGTLQPPNARLAATRPKDNGNYSHPELDRDRWTFEVDNGFAASVLPDRNYMQVLLGAGSSTPRLCGRCTDVQKKLWSPLFQQTFTTEELRQNADADICHLCSLFWKACVRHEATDWRLIVFERIDSSLKISGKNPPAISLFRDNVS</sequence>
<reference evidence="2 3" key="1">
    <citation type="journal article" date="2017" name="Genome Announc.">
        <title>Genome sequence of the saprophytic ascomycete Epicoccum nigrum ICMP 19927 strain isolated from New Zealand.</title>
        <authorList>
            <person name="Fokin M."/>
            <person name="Fleetwood D."/>
            <person name="Weir B.S."/>
            <person name="Villas-Boas S.G."/>
        </authorList>
    </citation>
    <scope>NUCLEOTIDE SEQUENCE [LARGE SCALE GENOMIC DNA]</scope>
    <source>
        <strain evidence="2 3">ICMP 19927</strain>
    </source>
</reference>
<dbReference type="InterPro" id="IPR011009">
    <property type="entry name" value="Kinase-like_dom_sf"/>
</dbReference>
<dbReference type="InterPro" id="IPR000719">
    <property type="entry name" value="Prot_kinase_dom"/>
</dbReference>
<dbReference type="Proteomes" id="UP000193240">
    <property type="component" value="Unassembled WGS sequence"/>
</dbReference>
<dbReference type="PROSITE" id="PS50011">
    <property type="entry name" value="PROTEIN_KINASE_DOM"/>
    <property type="match status" value="1"/>
</dbReference>
<dbReference type="CDD" id="cd00180">
    <property type="entry name" value="PKc"/>
    <property type="match status" value="1"/>
</dbReference>
<dbReference type="PANTHER" id="PTHR24359">
    <property type="entry name" value="SERINE/THREONINE-PROTEIN KINASE SBK1"/>
    <property type="match status" value="1"/>
</dbReference>
<evidence type="ECO:0000259" key="1">
    <source>
        <dbReference type="PROSITE" id="PS50011"/>
    </source>
</evidence>
<proteinExistence type="predicted"/>
<dbReference type="SUPFAM" id="SSF56112">
    <property type="entry name" value="Protein kinase-like (PK-like)"/>
    <property type="match status" value="1"/>
</dbReference>
<accession>A0A1Y2LX37</accession>
<feature type="domain" description="Protein kinase" evidence="1">
    <location>
        <begin position="237"/>
        <end position="547"/>
    </location>
</feature>
<keyword evidence="3" id="KW-1185">Reference proteome</keyword>
<dbReference type="AlphaFoldDB" id="A0A1Y2LX37"/>
<name>A0A1Y2LX37_EPING</name>
<evidence type="ECO:0000313" key="3">
    <source>
        <dbReference type="Proteomes" id="UP000193240"/>
    </source>
</evidence>
<dbReference type="Gene3D" id="3.30.200.20">
    <property type="entry name" value="Phosphorylase Kinase, domain 1"/>
    <property type="match status" value="1"/>
</dbReference>
<dbReference type="Gene3D" id="1.10.510.10">
    <property type="entry name" value="Transferase(Phosphotransferase) domain 1"/>
    <property type="match status" value="1"/>
</dbReference>
<evidence type="ECO:0000313" key="2">
    <source>
        <dbReference type="EMBL" id="OSS47727.1"/>
    </source>
</evidence>
<protein>
    <recommendedName>
        <fullName evidence="1">Protein kinase domain-containing protein</fullName>
    </recommendedName>
</protein>
<dbReference type="PANTHER" id="PTHR24359:SF1">
    <property type="entry name" value="INHIBITOR OF NUCLEAR FACTOR KAPPA-B KINASE EPSILON SUBUNIT HOMOLOG 1-RELATED"/>
    <property type="match status" value="1"/>
</dbReference>